<evidence type="ECO:0000313" key="2">
    <source>
        <dbReference type="Proteomes" id="UP001057452"/>
    </source>
</evidence>
<organism evidence="1 2">
    <name type="scientific">Chaenocephalus aceratus</name>
    <name type="common">Blackfin icefish</name>
    <name type="synonym">Chaenichthys aceratus</name>
    <dbReference type="NCBI Taxonomy" id="36190"/>
    <lineage>
        <taxon>Eukaryota</taxon>
        <taxon>Metazoa</taxon>
        <taxon>Chordata</taxon>
        <taxon>Craniata</taxon>
        <taxon>Vertebrata</taxon>
        <taxon>Euteleostomi</taxon>
        <taxon>Actinopterygii</taxon>
        <taxon>Neopterygii</taxon>
        <taxon>Teleostei</taxon>
        <taxon>Neoteleostei</taxon>
        <taxon>Acanthomorphata</taxon>
        <taxon>Eupercaria</taxon>
        <taxon>Perciformes</taxon>
        <taxon>Notothenioidei</taxon>
        <taxon>Channichthyidae</taxon>
        <taxon>Chaenocephalus</taxon>
    </lineage>
</organism>
<reference evidence="1" key="1">
    <citation type="submission" date="2022-05" db="EMBL/GenBank/DDBJ databases">
        <title>Chromosome-level genome of Chaenocephalus aceratus.</title>
        <authorList>
            <person name="Park H."/>
        </authorList>
    </citation>
    <scope>NUCLEOTIDE SEQUENCE</scope>
    <source>
        <strain evidence="1">KU_202001</strain>
    </source>
</reference>
<feature type="non-terminal residue" evidence="1">
    <location>
        <position position="57"/>
    </location>
</feature>
<keyword evidence="2" id="KW-1185">Reference proteome</keyword>
<dbReference type="EMBL" id="CM043799">
    <property type="protein sequence ID" value="KAI4804835.1"/>
    <property type="molecule type" value="Genomic_DNA"/>
</dbReference>
<protein>
    <submittedName>
        <fullName evidence="1">Uncharacterized protein</fullName>
    </submittedName>
</protein>
<gene>
    <name evidence="1" type="ORF">KUCAC02_026447</name>
</gene>
<comment type="caution">
    <text evidence="1">The sequence shown here is derived from an EMBL/GenBank/DDBJ whole genome shotgun (WGS) entry which is preliminary data.</text>
</comment>
<proteinExistence type="predicted"/>
<dbReference type="Proteomes" id="UP001057452">
    <property type="component" value="Chromosome 15"/>
</dbReference>
<name>A0ACB9VXV9_CHAAC</name>
<sequence>MEHLAARCHTCQTVQSMLCFGPPLSWGSDAQSAWSPFHIRRWAITTNQSLLLEAQAH</sequence>
<evidence type="ECO:0000313" key="1">
    <source>
        <dbReference type="EMBL" id="KAI4804835.1"/>
    </source>
</evidence>
<accession>A0ACB9VXV9</accession>